<evidence type="ECO:0000256" key="1">
    <source>
        <dbReference type="SAM" id="MobiDB-lite"/>
    </source>
</evidence>
<dbReference type="EMBL" id="JMCC02000013">
    <property type="protein sequence ID" value="KIG18241.1"/>
    <property type="molecule type" value="Genomic_DNA"/>
</dbReference>
<feature type="compositionally biased region" description="Acidic residues" evidence="1">
    <location>
        <begin position="267"/>
        <end position="277"/>
    </location>
</feature>
<sequence>MDDADESTRPYTHEQIDDMRKLVASRKRAGTGPSTPRVFKVNLERFAHFGDAGTPAGMITCRSATLVVGSCGAADEAVAMPALGPEASQSSLRMSSVATAEAAADQLGVEGWGPPPSGLDEGSDDDGVPVARVGVLEWMPTLVYGAASPEPIDVEPPTAKIELPTHEVGAPLVAREHERSAEVSGPEPLAGAPDRKGWRVVAGAVVLGLVLALGWVAGRGEPAAAADEPLVAAGEQVAVGEAPPPPDLPAGIQPNDDLEEIRVDAPVVDEPEPEPEPEAAPPEPAPRRRKPLAHETKQCAEARLRTTQASTAGQWREVLTLTAKTKCWAKADKVEPQAARMVALFELGRPGECVEVGKGSNHPKIVTLRKRCTFAQK</sequence>
<dbReference type="AlphaFoldDB" id="A0A0C2D510"/>
<evidence type="ECO:0000313" key="2">
    <source>
        <dbReference type="EMBL" id="KIG18241.1"/>
    </source>
</evidence>
<feature type="region of interest" description="Disordered" evidence="1">
    <location>
        <begin position="266"/>
        <end position="296"/>
    </location>
</feature>
<comment type="caution">
    <text evidence="2">The sequence shown here is derived from an EMBL/GenBank/DDBJ whole genome shotgun (WGS) entry which is preliminary data.</text>
</comment>
<protein>
    <submittedName>
        <fullName evidence="2">TldD protein</fullName>
    </submittedName>
</protein>
<evidence type="ECO:0000313" key="3">
    <source>
        <dbReference type="Proteomes" id="UP000031599"/>
    </source>
</evidence>
<name>A0A0C2D510_9BACT</name>
<accession>A0A0C2D510</accession>
<reference evidence="2 3" key="1">
    <citation type="submission" date="2014-12" db="EMBL/GenBank/DDBJ databases">
        <title>Genome assembly of Enhygromyxa salina DSM 15201.</title>
        <authorList>
            <person name="Sharma G."/>
            <person name="Subramanian S."/>
        </authorList>
    </citation>
    <scope>NUCLEOTIDE SEQUENCE [LARGE SCALE GENOMIC DNA]</scope>
    <source>
        <strain evidence="2 3">DSM 15201</strain>
    </source>
</reference>
<proteinExistence type="predicted"/>
<gene>
    <name evidence="2" type="ORF">DB30_01350</name>
</gene>
<dbReference type="Proteomes" id="UP000031599">
    <property type="component" value="Unassembled WGS sequence"/>
</dbReference>
<organism evidence="2 3">
    <name type="scientific">Enhygromyxa salina</name>
    <dbReference type="NCBI Taxonomy" id="215803"/>
    <lineage>
        <taxon>Bacteria</taxon>
        <taxon>Pseudomonadati</taxon>
        <taxon>Myxococcota</taxon>
        <taxon>Polyangia</taxon>
        <taxon>Nannocystales</taxon>
        <taxon>Nannocystaceae</taxon>
        <taxon>Enhygromyxa</taxon>
    </lineage>
</organism>